<dbReference type="GO" id="GO:1902000">
    <property type="term" value="P:homogentisate catabolic process"/>
    <property type="evidence" value="ECO:0007669"/>
    <property type="project" value="TreeGrafter"/>
</dbReference>
<dbReference type="PANTHER" id="PTHR43069">
    <property type="entry name" value="FUMARYLACETOACETASE"/>
    <property type="match status" value="1"/>
</dbReference>
<organism evidence="5 6">
    <name type="scientific">Nepenthes gracilis</name>
    <name type="common">Slender pitcher plant</name>
    <dbReference type="NCBI Taxonomy" id="150966"/>
    <lineage>
        <taxon>Eukaryota</taxon>
        <taxon>Viridiplantae</taxon>
        <taxon>Streptophyta</taxon>
        <taxon>Embryophyta</taxon>
        <taxon>Tracheophyta</taxon>
        <taxon>Spermatophyta</taxon>
        <taxon>Magnoliopsida</taxon>
        <taxon>eudicotyledons</taxon>
        <taxon>Gunneridae</taxon>
        <taxon>Pentapetalae</taxon>
        <taxon>Caryophyllales</taxon>
        <taxon>Nepenthaceae</taxon>
        <taxon>Nepenthes</taxon>
    </lineage>
</organism>
<dbReference type="EC" id="3.7.1.2" evidence="4"/>
<feature type="active site" description="Proton acceptor" evidence="1">
    <location>
        <position position="172"/>
    </location>
</feature>
<dbReference type="InterPro" id="IPR005959">
    <property type="entry name" value="Fumarylacetoacetase"/>
</dbReference>
<evidence type="ECO:0000256" key="3">
    <source>
        <dbReference type="PIRSR" id="PIRSR605959-3"/>
    </source>
</evidence>
<comment type="similarity">
    <text evidence="4">Belongs to the FAH family.</text>
</comment>
<keyword evidence="4" id="KW-0378">Hydrolase</keyword>
<dbReference type="GO" id="GO:0004334">
    <property type="term" value="F:fumarylacetoacetase activity"/>
    <property type="evidence" value="ECO:0007669"/>
    <property type="project" value="UniProtKB-UniRule"/>
</dbReference>
<keyword evidence="4" id="KW-0460">Magnesium</keyword>
<comment type="caution">
    <text evidence="5">The sequence shown here is derived from an EMBL/GenBank/DDBJ whole genome shotgun (WGS) entry which is preliminary data.</text>
</comment>
<dbReference type="InterPro" id="IPR017938">
    <property type="entry name" value="Riboflavin_synthase-like_b-brl"/>
</dbReference>
<feature type="binding site" evidence="3">
    <location>
        <position position="238"/>
    </location>
    <ligand>
        <name>Ca(2+)</name>
        <dbReference type="ChEBI" id="CHEBI:29108"/>
    </ligand>
</feature>
<dbReference type="GO" id="GO:0046872">
    <property type="term" value="F:metal ion binding"/>
    <property type="evidence" value="ECO:0007669"/>
    <property type="project" value="UniProtKB-UniRule"/>
</dbReference>
<feature type="binding site" evidence="2">
    <location>
        <position position="181"/>
    </location>
    <ligand>
        <name>substrate</name>
    </ligand>
</feature>
<feature type="binding site" evidence="2">
    <location>
        <position position="167"/>
    </location>
    <ligand>
        <name>substrate</name>
    </ligand>
</feature>
<evidence type="ECO:0000256" key="2">
    <source>
        <dbReference type="PIRSR" id="PIRSR605959-2"/>
    </source>
</evidence>
<evidence type="ECO:0000256" key="4">
    <source>
        <dbReference type="RuleBase" id="RU366008"/>
    </source>
</evidence>
<accession>A0AAD3STV5</accession>
<proteinExistence type="inferred from homology"/>
<dbReference type="EMBL" id="BSYO01000018">
    <property type="protein sequence ID" value="GMH17808.1"/>
    <property type="molecule type" value="Genomic_DNA"/>
</dbReference>
<keyword evidence="3 4" id="KW-0106">Calcium</keyword>
<keyword evidence="6" id="KW-1185">Reference proteome</keyword>
<comment type="catalytic activity">
    <reaction evidence="4">
        <text>4-fumarylacetoacetate + H2O = acetoacetate + fumarate + H(+)</text>
        <dbReference type="Rhea" id="RHEA:10244"/>
        <dbReference type="ChEBI" id="CHEBI:13705"/>
        <dbReference type="ChEBI" id="CHEBI:15377"/>
        <dbReference type="ChEBI" id="CHEBI:15378"/>
        <dbReference type="ChEBI" id="CHEBI:18034"/>
        <dbReference type="ChEBI" id="CHEBI:29806"/>
        <dbReference type="EC" id="3.7.1.2"/>
    </reaction>
</comment>
<evidence type="ECO:0000313" key="6">
    <source>
        <dbReference type="Proteomes" id="UP001279734"/>
    </source>
</evidence>
<dbReference type="Proteomes" id="UP001279734">
    <property type="component" value="Unassembled WGS sequence"/>
</dbReference>
<dbReference type="SUPFAM" id="SSF56529">
    <property type="entry name" value="FAH"/>
    <property type="match status" value="1"/>
</dbReference>
<keyword evidence="4" id="KW-0828">Tyrosine catabolism</keyword>
<feature type="binding site" evidence="3">
    <location>
        <position position="165"/>
    </location>
    <ligand>
        <name>Ca(2+)</name>
        <dbReference type="ChEBI" id="CHEBI:29108"/>
    </ligand>
</feature>
<dbReference type="Gene3D" id="3.90.850.10">
    <property type="entry name" value="Fumarylacetoacetase-like, C-terminal domain"/>
    <property type="match status" value="1"/>
</dbReference>
<comment type="cofactor">
    <cofactor evidence="4">
        <name>Mg(2+)</name>
        <dbReference type="ChEBI" id="CHEBI:18420"/>
    </cofactor>
    <cofactor evidence="4">
        <name>Ca(2+)</name>
        <dbReference type="ChEBI" id="CHEBI:29108"/>
    </cofactor>
</comment>
<dbReference type="InterPro" id="IPR036462">
    <property type="entry name" value="Fumarylacetoacetase_N_sf"/>
</dbReference>
<dbReference type="AlphaFoldDB" id="A0AAD3STV5"/>
<keyword evidence="4" id="KW-0585">Phenylalanine catabolism</keyword>
<dbReference type="SUPFAM" id="SSF63433">
    <property type="entry name" value="Fumarylacetoacetate hydrolase, FAH, N-terminal domain"/>
    <property type="match status" value="1"/>
</dbReference>
<feature type="binding site" evidence="3">
    <location>
        <position position="240"/>
    </location>
    <ligand>
        <name>Ca(2+)</name>
        <dbReference type="ChEBI" id="CHEBI:29108"/>
    </ligand>
</feature>
<gene>
    <name evidence="5" type="ORF">Nepgr_019649</name>
</gene>
<dbReference type="PANTHER" id="PTHR43069:SF2">
    <property type="entry name" value="FUMARYLACETOACETASE"/>
    <property type="match status" value="1"/>
</dbReference>
<dbReference type="GO" id="GO:0006559">
    <property type="term" value="P:L-phenylalanine catabolic process"/>
    <property type="evidence" value="ECO:0007669"/>
    <property type="project" value="UniProtKB-UniRule"/>
</dbReference>
<evidence type="ECO:0000256" key="1">
    <source>
        <dbReference type="PIRSR" id="PIRSR605959-1"/>
    </source>
</evidence>
<dbReference type="GO" id="GO:0006572">
    <property type="term" value="P:L-tyrosine catabolic process"/>
    <property type="evidence" value="ECO:0007669"/>
    <property type="project" value="UniProtKB-UniRule"/>
</dbReference>
<dbReference type="InterPro" id="IPR036663">
    <property type="entry name" value="Fumarylacetoacetase_C_sf"/>
</dbReference>
<comment type="pathway">
    <text evidence="4">Amino-acid degradation; L-phenylalanine degradation; acetoacetate and fumarate from L-phenylalanine: step 6/6.</text>
</comment>
<protein>
    <recommendedName>
        <fullName evidence="4">Fumarylacetoacetase</fullName>
        <ecNumber evidence="4">3.7.1.2</ecNumber>
    </recommendedName>
    <alternativeName>
        <fullName evidence="4">Fumarylacetoacetate hydrolase</fullName>
    </alternativeName>
</protein>
<evidence type="ECO:0000313" key="5">
    <source>
        <dbReference type="EMBL" id="GMH17808.1"/>
    </source>
</evidence>
<dbReference type="SUPFAM" id="SSF63380">
    <property type="entry name" value="Riboflavin synthase domain-like"/>
    <property type="match status" value="1"/>
</dbReference>
<name>A0AAD3STV5_NEPGR</name>
<keyword evidence="3 4" id="KW-0479">Metal-binding</keyword>
<reference evidence="5" key="1">
    <citation type="submission" date="2023-05" db="EMBL/GenBank/DDBJ databases">
        <title>Nepenthes gracilis genome sequencing.</title>
        <authorList>
            <person name="Fukushima K."/>
        </authorList>
    </citation>
    <scope>NUCLEOTIDE SEQUENCE</scope>
    <source>
        <strain evidence="5">SING2019-196</strain>
    </source>
</reference>
<sequence length="374" mass="41010">MSNLMSLDTIKICMLLQYAARTDFGSEKNLSSAKKFPFSSTIPCSWFASKISLGSLAASVLEKLGDAKVIAHEGYPQAECCRLSVGHPDAIINVSETVAALSVARNFGFQPSSHGVACMTRAPIQKLLSSTEPTLRDNSNLRGKSLIPMSKVEMILPTNIGDYTDFFASLHHATNCGTIFRSKANPVPLNWSYLPIAYHGHASSIVISRTGIIRPSGQASSLGDSPPSFGPLQKLDFEREMATVAGPGNELGKRRERNMTSEILLQVRRLLEDMAEFPSTRPPLRVFFAAVAPRLQPRCYSISYSPRKMCLCKKAVIVIGHLFSRGSQTSTSKEYVCSNYHGGPKHWFGSFWVIPKNTATAHIGVYMPQPAYKC</sequence>